<gene>
    <name evidence="3" type="ORF">Pan97_37130</name>
</gene>
<dbReference type="EMBL" id="CP036289">
    <property type="protein sequence ID" value="QDU76659.1"/>
    <property type="molecule type" value="Genomic_DNA"/>
</dbReference>
<dbReference type="KEGG" id="bvo:Pan97_37130"/>
<dbReference type="InterPro" id="IPR011990">
    <property type="entry name" value="TPR-like_helical_dom_sf"/>
</dbReference>
<accession>A0A518CBQ0</accession>
<protein>
    <submittedName>
        <fullName evidence="3">Uncharacterized protein</fullName>
    </submittedName>
</protein>
<keyword evidence="2" id="KW-0812">Transmembrane</keyword>
<keyword evidence="4" id="KW-1185">Reference proteome</keyword>
<keyword evidence="2" id="KW-1133">Transmembrane helix</keyword>
<organism evidence="3 4">
    <name type="scientific">Bremerella volcania</name>
    <dbReference type="NCBI Taxonomy" id="2527984"/>
    <lineage>
        <taxon>Bacteria</taxon>
        <taxon>Pseudomonadati</taxon>
        <taxon>Planctomycetota</taxon>
        <taxon>Planctomycetia</taxon>
        <taxon>Pirellulales</taxon>
        <taxon>Pirellulaceae</taxon>
        <taxon>Bremerella</taxon>
    </lineage>
</organism>
<feature type="transmembrane region" description="Helical" evidence="2">
    <location>
        <begin position="39"/>
        <end position="59"/>
    </location>
</feature>
<evidence type="ECO:0000256" key="2">
    <source>
        <dbReference type="SAM" id="Phobius"/>
    </source>
</evidence>
<name>A0A518CBQ0_9BACT</name>
<keyword evidence="1" id="KW-0802">TPR repeat</keyword>
<keyword evidence="2" id="KW-0472">Membrane</keyword>
<evidence type="ECO:0000313" key="3">
    <source>
        <dbReference type="EMBL" id="QDU76659.1"/>
    </source>
</evidence>
<dbReference type="AlphaFoldDB" id="A0A518CBQ0"/>
<dbReference type="Proteomes" id="UP000318626">
    <property type="component" value="Chromosome"/>
</dbReference>
<evidence type="ECO:0000256" key="1">
    <source>
        <dbReference type="PROSITE-ProRule" id="PRU00339"/>
    </source>
</evidence>
<reference evidence="4" key="1">
    <citation type="submission" date="2019-02" db="EMBL/GenBank/DDBJ databases">
        <title>Deep-cultivation of Planctomycetes and their phenomic and genomic characterization uncovers novel biology.</title>
        <authorList>
            <person name="Wiegand S."/>
            <person name="Jogler M."/>
            <person name="Boedeker C."/>
            <person name="Pinto D."/>
            <person name="Vollmers J."/>
            <person name="Rivas-Marin E."/>
            <person name="Kohn T."/>
            <person name="Peeters S.H."/>
            <person name="Heuer A."/>
            <person name="Rast P."/>
            <person name="Oberbeckmann S."/>
            <person name="Bunk B."/>
            <person name="Jeske O."/>
            <person name="Meyerdierks A."/>
            <person name="Storesund J.E."/>
            <person name="Kallscheuer N."/>
            <person name="Luecker S."/>
            <person name="Lage O.M."/>
            <person name="Pohl T."/>
            <person name="Merkel B.J."/>
            <person name="Hornburger P."/>
            <person name="Mueller R.-W."/>
            <person name="Bruemmer F."/>
            <person name="Labrenz M."/>
            <person name="Spormann A.M."/>
            <person name="Op den Camp H."/>
            <person name="Overmann J."/>
            <person name="Amann R."/>
            <person name="Jetten M.S.M."/>
            <person name="Mascher T."/>
            <person name="Medema M.H."/>
            <person name="Devos D.P."/>
            <person name="Kaster A.-K."/>
            <person name="Ovreas L."/>
            <person name="Rohde M."/>
            <person name="Galperin M.Y."/>
            <person name="Jogler C."/>
        </authorList>
    </citation>
    <scope>NUCLEOTIDE SEQUENCE [LARGE SCALE GENOMIC DNA]</scope>
    <source>
        <strain evidence="4">Pan97</strain>
    </source>
</reference>
<dbReference type="SUPFAM" id="SSF48452">
    <property type="entry name" value="TPR-like"/>
    <property type="match status" value="1"/>
</dbReference>
<proteinExistence type="predicted"/>
<dbReference type="SMART" id="SM00028">
    <property type="entry name" value="TPR"/>
    <property type="match status" value="2"/>
</dbReference>
<dbReference type="PROSITE" id="PS50005">
    <property type="entry name" value="TPR"/>
    <property type="match status" value="1"/>
</dbReference>
<dbReference type="Gene3D" id="1.25.40.10">
    <property type="entry name" value="Tetratricopeptide repeat domain"/>
    <property type="match status" value="1"/>
</dbReference>
<dbReference type="InterPro" id="IPR019734">
    <property type="entry name" value="TPR_rpt"/>
</dbReference>
<evidence type="ECO:0000313" key="4">
    <source>
        <dbReference type="Proteomes" id="UP000318626"/>
    </source>
</evidence>
<sequence length="397" mass="44777">MRRYKTRVVSQRAQLGNSPENQIPAGGGMLRIWKESDRVLWMLILLYLVIMTVAALPTLQRRAAANRPATLLEMAWAAEGNLSEADRAAAQQRLTRHLAWMENNLPAQWGRYSIQERAEWVFQSMHEHLLFGEYDENQNTLSKALLEGNYNCVSATILYQILTDRAGLPTVAMQTRGHVWCRLLSRPELDVETTCPTWFLLEPHDQGQSPAIQAADEARTLSARGLAAKIPYNKASLAAAQGDYSGAIEYLNFALSLDPQDAAAMRNRSAILNNWAVACIGEKDCQTALDILERMEAQRPHDPDLEGNRSKIVDAVIDQWCHQGRYSEALRLLQMQGDPSQSRHSVRSLYQAWIQDAASRGDWYEAKNALRLAISAHQDDPLTVAQLRRQYRQLISG</sequence>
<feature type="repeat" description="TPR" evidence="1">
    <location>
        <begin position="228"/>
        <end position="261"/>
    </location>
</feature>